<dbReference type="AlphaFoldDB" id="A0AAJ0FSF1"/>
<dbReference type="EMBL" id="JASWJB010000153">
    <property type="protein sequence ID" value="KAK2594852.1"/>
    <property type="molecule type" value="Genomic_DNA"/>
</dbReference>
<sequence>MVQLLTVILSVAAVATAAPGIATATTSAIATVAPAIATVAPMNATVAPTNATVIPEKKISNWHHYCGKSYLDPKILNSTDYLPRVVAALKQRKLEPTERALSESLIYCEGDWNNEESPIVCNRLIWQALCEICVQNESDKNDYCLFPSRKKNMAIGHKNITTGRKNITIGHKNMPVRQRNMTKVALGHGKSTVLRG</sequence>
<feature type="chain" id="PRO_5042616961" evidence="1">
    <location>
        <begin position="18"/>
        <end position="196"/>
    </location>
</feature>
<evidence type="ECO:0000313" key="2">
    <source>
        <dbReference type="EMBL" id="KAK2594852.1"/>
    </source>
</evidence>
<evidence type="ECO:0000313" key="3">
    <source>
        <dbReference type="Proteomes" id="UP001251528"/>
    </source>
</evidence>
<name>A0AAJ0FSF1_9HYPO</name>
<gene>
    <name evidence="2" type="ORF">QQS21_007440</name>
</gene>
<organism evidence="2 3">
    <name type="scientific">Conoideocrella luteorostrata</name>
    <dbReference type="NCBI Taxonomy" id="1105319"/>
    <lineage>
        <taxon>Eukaryota</taxon>
        <taxon>Fungi</taxon>
        <taxon>Dikarya</taxon>
        <taxon>Ascomycota</taxon>
        <taxon>Pezizomycotina</taxon>
        <taxon>Sordariomycetes</taxon>
        <taxon>Hypocreomycetidae</taxon>
        <taxon>Hypocreales</taxon>
        <taxon>Clavicipitaceae</taxon>
        <taxon>Conoideocrella</taxon>
    </lineage>
</organism>
<proteinExistence type="predicted"/>
<evidence type="ECO:0000256" key="1">
    <source>
        <dbReference type="SAM" id="SignalP"/>
    </source>
</evidence>
<comment type="caution">
    <text evidence="2">The sequence shown here is derived from an EMBL/GenBank/DDBJ whole genome shotgun (WGS) entry which is preliminary data.</text>
</comment>
<protein>
    <submittedName>
        <fullName evidence="2">Uncharacterized protein</fullName>
    </submittedName>
</protein>
<keyword evidence="1" id="KW-0732">Signal</keyword>
<dbReference type="Proteomes" id="UP001251528">
    <property type="component" value="Unassembled WGS sequence"/>
</dbReference>
<feature type="signal peptide" evidence="1">
    <location>
        <begin position="1"/>
        <end position="17"/>
    </location>
</feature>
<accession>A0AAJ0FSF1</accession>
<reference evidence="2" key="1">
    <citation type="submission" date="2023-06" db="EMBL/GenBank/DDBJ databases">
        <title>Conoideocrella luteorostrata (Hypocreales: Clavicipitaceae), a potential biocontrol fungus for elongate hemlock scale in United States Christmas tree production areas.</title>
        <authorList>
            <person name="Barrett H."/>
            <person name="Lovett B."/>
            <person name="Macias A.M."/>
            <person name="Stajich J.E."/>
            <person name="Kasson M.T."/>
        </authorList>
    </citation>
    <scope>NUCLEOTIDE SEQUENCE</scope>
    <source>
        <strain evidence="2">ARSEF 14590</strain>
    </source>
</reference>
<keyword evidence="3" id="KW-1185">Reference proteome</keyword>